<dbReference type="AlphaFoldDB" id="A0A1J4JTX5"/>
<organism evidence="1 2">
    <name type="scientific">Tritrichomonas foetus</name>
    <dbReference type="NCBI Taxonomy" id="1144522"/>
    <lineage>
        <taxon>Eukaryota</taxon>
        <taxon>Metamonada</taxon>
        <taxon>Parabasalia</taxon>
        <taxon>Tritrichomonadida</taxon>
        <taxon>Tritrichomonadidae</taxon>
        <taxon>Tritrichomonas</taxon>
    </lineage>
</organism>
<keyword evidence="2" id="KW-1185">Reference proteome</keyword>
<dbReference type="RefSeq" id="XP_068354092.1">
    <property type="nucleotide sequence ID" value="XM_068508351.1"/>
</dbReference>
<evidence type="ECO:0000313" key="2">
    <source>
        <dbReference type="Proteomes" id="UP000179807"/>
    </source>
</evidence>
<dbReference type="Proteomes" id="UP000179807">
    <property type="component" value="Unassembled WGS sequence"/>
</dbReference>
<protein>
    <submittedName>
        <fullName evidence="1">Uncharacterized protein</fullName>
    </submittedName>
</protein>
<proteinExistence type="predicted"/>
<dbReference type="GeneID" id="94843055"/>
<accession>A0A1J4JTX5</accession>
<sequence>MINIFLFSKIKLTSLIIYKNICHMDLQRNNEVILSKDITLNRPDFKKYSGSVPELLFLYQFVFQQADLDDDNVFAFPAKIKKILKYSFPKNDHSPFESDFPQLERGKDIISDFPKFGEFDKNDTSKHYVIPFPPSKVNPKFELFISLASIFSTFIGIIPADFAKSQLLTWLYNFRTKYPNMPNIYSLILLLGVDLSKLVKENINGALHSLIIHKFVQKFNDEQKLNVHNFSLSIPKDDFFVELNYDIILFTPLFTPITEYSLESSKDPFTLFYKKINKHKEKTDNKTKNEPNDIIQQSFSFYAGIFIEDGTIVTILKKDQDYYYISLKSSVELRKLGTFDIPRNCISVVFIRDGCFTTHDWFLYQMKWT</sequence>
<gene>
    <name evidence="1" type="ORF">TRFO_32161</name>
</gene>
<evidence type="ECO:0000313" key="1">
    <source>
        <dbReference type="EMBL" id="OHT00956.1"/>
    </source>
</evidence>
<reference evidence="1" key="1">
    <citation type="submission" date="2016-10" db="EMBL/GenBank/DDBJ databases">
        <authorList>
            <person name="Benchimol M."/>
            <person name="Almeida L.G."/>
            <person name="Vasconcelos A.T."/>
            <person name="Perreira-Neves A."/>
            <person name="Rosa I.A."/>
            <person name="Tasca T."/>
            <person name="Bogo M.R."/>
            <person name="de Souza W."/>
        </authorList>
    </citation>
    <scope>NUCLEOTIDE SEQUENCE [LARGE SCALE GENOMIC DNA]</scope>
    <source>
        <strain evidence="1">K</strain>
    </source>
</reference>
<dbReference type="VEuPathDB" id="TrichDB:TRFO_32161"/>
<dbReference type="EMBL" id="MLAK01000929">
    <property type="protein sequence ID" value="OHT00956.1"/>
    <property type="molecule type" value="Genomic_DNA"/>
</dbReference>
<comment type="caution">
    <text evidence="1">The sequence shown here is derived from an EMBL/GenBank/DDBJ whole genome shotgun (WGS) entry which is preliminary data.</text>
</comment>
<name>A0A1J4JTX5_9EUKA</name>